<evidence type="ECO:0000256" key="1">
    <source>
        <dbReference type="ARBA" id="ARBA00004442"/>
    </source>
</evidence>
<evidence type="ECO:0000256" key="4">
    <source>
        <dbReference type="PROSITE-ProRule" id="PRU00473"/>
    </source>
</evidence>
<dbReference type="InterPro" id="IPR006665">
    <property type="entry name" value="OmpA-like"/>
</dbReference>
<dbReference type="Pfam" id="PF00691">
    <property type="entry name" value="OmpA"/>
    <property type="match status" value="1"/>
</dbReference>
<dbReference type="PROSITE" id="PS51257">
    <property type="entry name" value="PROKAR_LIPOPROTEIN"/>
    <property type="match status" value="1"/>
</dbReference>
<dbReference type="Proteomes" id="UP001273505">
    <property type="component" value="Unassembled WGS sequence"/>
</dbReference>
<dbReference type="SUPFAM" id="SSF103647">
    <property type="entry name" value="TSP type-3 repeat"/>
    <property type="match status" value="1"/>
</dbReference>
<keyword evidence="7" id="KW-1185">Reference proteome</keyword>
<dbReference type="CDD" id="cd07185">
    <property type="entry name" value="OmpA_C-like"/>
    <property type="match status" value="1"/>
</dbReference>
<dbReference type="InterPro" id="IPR050330">
    <property type="entry name" value="Bact_OuterMem_StrucFunc"/>
</dbReference>
<evidence type="ECO:0000259" key="5">
    <source>
        <dbReference type="PROSITE" id="PS51123"/>
    </source>
</evidence>
<evidence type="ECO:0000313" key="6">
    <source>
        <dbReference type="EMBL" id="MDX6848223.1"/>
    </source>
</evidence>
<reference evidence="6 7" key="1">
    <citation type="submission" date="2023-11" db="EMBL/GenBank/DDBJ databases">
        <title>Gilvimarinus fulvus sp. nov., isolated from the surface of Kelp.</title>
        <authorList>
            <person name="Sun Y.Y."/>
            <person name="Gong Y."/>
            <person name="Du Z.J."/>
        </authorList>
    </citation>
    <scope>NUCLEOTIDE SEQUENCE [LARGE SCALE GENOMIC DNA]</scope>
    <source>
        <strain evidence="6 7">SDUM040013</strain>
    </source>
</reference>
<gene>
    <name evidence="6" type="ORF">SCD92_02555</name>
</gene>
<dbReference type="PANTHER" id="PTHR30329">
    <property type="entry name" value="STATOR ELEMENT OF FLAGELLAR MOTOR COMPLEX"/>
    <property type="match status" value="1"/>
</dbReference>
<dbReference type="PANTHER" id="PTHR30329:SF21">
    <property type="entry name" value="LIPOPROTEIN YIAD-RELATED"/>
    <property type="match status" value="1"/>
</dbReference>
<feature type="domain" description="OmpA-like" evidence="5">
    <location>
        <begin position="156"/>
        <end position="273"/>
    </location>
</feature>
<protein>
    <submittedName>
        <fullName evidence="6">OmpA family protein</fullName>
    </submittedName>
</protein>
<dbReference type="SUPFAM" id="SSF103088">
    <property type="entry name" value="OmpA-like"/>
    <property type="match status" value="1"/>
</dbReference>
<dbReference type="RefSeq" id="WP_302723034.1">
    <property type="nucleotide sequence ID" value="NZ_JAULRU010000577.1"/>
</dbReference>
<organism evidence="6 7">
    <name type="scientific">Gilvimarinus gilvus</name>
    <dbReference type="NCBI Taxonomy" id="3058038"/>
    <lineage>
        <taxon>Bacteria</taxon>
        <taxon>Pseudomonadati</taxon>
        <taxon>Pseudomonadota</taxon>
        <taxon>Gammaproteobacteria</taxon>
        <taxon>Cellvibrionales</taxon>
        <taxon>Cellvibrionaceae</taxon>
        <taxon>Gilvimarinus</taxon>
    </lineage>
</organism>
<dbReference type="InterPro" id="IPR006664">
    <property type="entry name" value="OMP_bac"/>
</dbReference>
<comment type="caution">
    <text evidence="6">The sequence shown here is derived from an EMBL/GenBank/DDBJ whole genome shotgun (WGS) entry which is preliminary data.</text>
</comment>
<accession>A0ABU4RX16</accession>
<comment type="subcellular location">
    <subcellularLocation>
        <location evidence="1">Cell outer membrane</location>
    </subcellularLocation>
</comment>
<dbReference type="Gene3D" id="3.30.1330.60">
    <property type="entry name" value="OmpA-like domain"/>
    <property type="match status" value="1"/>
</dbReference>
<evidence type="ECO:0000256" key="2">
    <source>
        <dbReference type="ARBA" id="ARBA00023136"/>
    </source>
</evidence>
<dbReference type="InterPro" id="IPR028974">
    <property type="entry name" value="TSP_type-3_rpt"/>
</dbReference>
<sequence>MSYKNVFALSFALILTAGCSHYHIGMWVAEDGAVPDADQDGVADDRDDCIKTPLQTPVDERGCVIDDDSDGVANLLDLCPGTPPDTVVDNEGCPVEQDSDVAIDASDNCRDGVEADGKDCDLKSGEDDPFAGADDALSDCRAVWESGDNARWGCAELSAMLPSLSNVHFSLDSWELMPEAFPLLEQVVMLLQAQPEILLRVIGYTDNQGSEEYNMELSRQRAQTVVEYLVARGIDPTRLEAHGRGEAEAVASNADQSGRSQNRRVEFVAGYRRL</sequence>
<dbReference type="PRINTS" id="PR01021">
    <property type="entry name" value="OMPADOMAIN"/>
</dbReference>
<dbReference type="PROSITE" id="PS51123">
    <property type="entry name" value="OMPA_2"/>
    <property type="match status" value="1"/>
</dbReference>
<evidence type="ECO:0000313" key="7">
    <source>
        <dbReference type="Proteomes" id="UP001273505"/>
    </source>
</evidence>
<keyword evidence="2 4" id="KW-0472">Membrane</keyword>
<evidence type="ECO:0000256" key="3">
    <source>
        <dbReference type="ARBA" id="ARBA00023237"/>
    </source>
</evidence>
<dbReference type="EMBL" id="JAXAFO010000003">
    <property type="protein sequence ID" value="MDX6848223.1"/>
    <property type="molecule type" value="Genomic_DNA"/>
</dbReference>
<keyword evidence="3" id="KW-0998">Cell outer membrane</keyword>
<dbReference type="InterPro" id="IPR036737">
    <property type="entry name" value="OmpA-like_sf"/>
</dbReference>
<proteinExistence type="predicted"/>
<name>A0ABU4RX16_9GAMM</name>